<dbReference type="STRING" id="8469.M7C414"/>
<sequence>LQMTMKTGKGWVDVGKAALGDGFLVIAINSLEKLYAQLMKRSSGEADIQVHKADVEKDLFKVLSYQAESTCYLSILCYNFGVETYEQKGYEQSSFWLSQSYDIGKMDKKYSPGEEMQAKVLRLLATVYLEWDCEQYQDKALRAISLANEVVTYCDV</sequence>
<keyword evidence="3" id="KW-1185">Reference proteome</keyword>
<dbReference type="GO" id="GO:0007060">
    <property type="term" value="P:male meiosis chromosome segregation"/>
    <property type="evidence" value="ECO:0007669"/>
    <property type="project" value="TreeGrafter"/>
</dbReference>
<dbReference type="PANTHER" id="PTHR47083">
    <property type="entry name" value="TESTIS-EXPRESSED PROTEIN 11"/>
    <property type="match status" value="1"/>
</dbReference>
<proteinExistence type="predicted"/>
<dbReference type="AlphaFoldDB" id="M7C414"/>
<reference evidence="3" key="1">
    <citation type="journal article" date="2013" name="Nat. Genet.">
        <title>The draft genomes of soft-shell turtle and green sea turtle yield insights into the development and evolution of the turtle-specific body plan.</title>
        <authorList>
            <person name="Wang Z."/>
            <person name="Pascual-Anaya J."/>
            <person name="Zadissa A."/>
            <person name="Li W."/>
            <person name="Niimura Y."/>
            <person name="Huang Z."/>
            <person name="Li C."/>
            <person name="White S."/>
            <person name="Xiong Z."/>
            <person name="Fang D."/>
            <person name="Wang B."/>
            <person name="Ming Y."/>
            <person name="Chen Y."/>
            <person name="Zheng Y."/>
            <person name="Kuraku S."/>
            <person name="Pignatelli M."/>
            <person name="Herrero J."/>
            <person name="Beal K."/>
            <person name="Nozawa M."/>
            <person name="Li Q."/>
            <person name="Wang J."/>
            <person name="Zhang H."/>
            <person name="Yu L."/>
            <person name="Shigenobu S."/>
            <person name="Wang J."/>
            <person name="Liu J."/>
            <person name="Flicek P."/>
            <person name="Searle S."/>
            <person name="Wang J."/>
            <person name="Kuratani S."/>
            <person name="Yin Y."/>
            <person name="Aken B."/>
            <person name="Zhang G."/>
            <person name="Irie N."/>
        </authorList>
    </citation>
    <scope>NUCLEOTIDE SEQUENCE [LARGE SCALE GENOMIC DNA]</scope>
</reference>
<accession>M7C414</accession>
<dbReference type="PANTHER" id="PTHR47083:SF1">
    <property type="entry name" value="TESTIS-EXPRESSED PROTEIN 11"/>
    <property type="match status" value="1"/>
</dbReference>
<evidence type="ECO:0000256" key="1">
    <source>
        <dbReference type="ARBA" id="ARBA00023254"/>
    </source>
</evidence>
<name>M7C414_CHEMY</name>
<dbReference type="GO" id="GO:0007131">
    <property type="term" value="P:reciprocal meiotic recombination"/>
    <property type="evidence" value="ECO:0007669"/>
    <property type="project" value="TreeGrafter"/>
</dbReference>
<dbReference type="EMBL" id="KB517361">
    <property type="protein sequence ID" value="EMP39178.1"/>
    <property type="molecule type" value="Genomic_DNA"/>
</dbReference>
<dbReference type="InterPro" id="IPR042861">
    <property type="entry name" value="TEX11"/>
</dbReference>
<keyword evidence="1" id="KW-0469">Meiosis</keyword>
<organism evidence="2 3">
    <name type="scientific">Chelonia mydas</name>
    <name type="common">Green sea-turtle</name>
    <name type="synonym">Chelonia agassizi</name>
    <dbReference type="NCBI Taxonomy" id="8469"/>
    <lineage>
        <taxon>Eukaryota</taxon>
        <taxon>Metazoa</taxon>
        <taxon>Chordata</taxon>
        <taxon>Craniata</taxon>
        <taxon>Vertebrata</taxon>
        <taxon>Euteleostomi</taxon>
        <taxon>Archelosauria</taxon>
        <taxon>Testudinata</taxon>
        <taxon>Testudines</taxon>
        <taxon>Cryptodira</taxon>
        <taxon>Durocryptodira</taxon>
        <taxon>Americhelydia</taxon>
        <taxon>Chelonioidea</taxon>
        <taxon>Cheloniidae</taxon>
        <taxon>Chelonia</taxon>
    </lineage>
</organism>
<protein>
    <submittedName>
        <fullName evidence="2">Testis-expressed sequence 11 protein</fullName>
    </submittedName>
</protein>
<evidence type="ECO:0000313" key="3">
    <source>
        <dbReference type="Proteomes" id="UP000031443"/>
    </source>
</evidence>
<feature type="non-terminal residue" evidence="2">
    <location>
        <position position="1"/>
    </location>
</feature>
<gene>
    <name evidence="2" type="ORF">UY3_03548</name>
</gene>
<dbReference type="GO" id="GO:0007130">
    <property type="term" value="P:synaptonemal complex assembly"/>
    <property type="evidence" value="ECO:0007669"/>
    <property type="project" value="TreeGrafter"/>
</dbReference>
<dbReference type="Pfam" id="PF08631">
    <property type="entry name" value="SPO22"/>
    <property type="match status" value="1"/>
</dbReference>
<dbReference type="InterPro" id="IPR013940">
    <property type="entry name" value="Spo22/ZIP4/TEX11"/>
</dbReference>
<evidence type="ECO:0000313" key="2">
    <source>
        <dbReference type="EMBL" id="EMP39178.1"/>
    </source>
</evidence>
<dbReference type="GO" id="GO:0000801">
    <property type="term" value="C:central element"/>
    <property type="evidence" value="ECO:0007669"/>
    <property type="project" value="TreeGrafter"/>
</dbReference>
<dbReference type="Proteomes" id="UP000031443">
    <property type="component" value="Unassembled WGS sequence"/>
</dbReference>